<gene>
    <name evidence="3" type="ORF">EV139_1238</name>
</gene>
<evidence type="ECO:0000313" key="4">
    <source>
        <dbReference type="Proteomes" id="UP000291832"/>
    </source>
</evidence>
<dbReference type="Gene3D" id="2.30.40.10">
    <property type="entry name" value="Urease, subunit C, domain 1"/>
    <property type="match status" value="1"/>
</dbReference>
<reference evidence="3 4" key="1">
    <citation type="journal article" date="2015" name="Stand. Genomic Sci.">
        <title>Genomic Encyclopedia of Bacterial and Archaeal Type Strains, Phase III: the genomes of soil and plant-associated and newly described type strains.</title>
        <authorList>
            <person name="Whitman W.B."/>
            <person name="Woyke T."/>
            <person name="Klenk H.P."/>
            <person name="Zhou Y."/>
            <person name="Lilburn T.G."/>
            <person name="Beck B.J."/>
            <person name="De Vos P."/>
            <person name="Vandamme P."/>
            <person name="Eisen J.A."/>
            <person name="Garrity G."/>
            <person name="Hugenholtz P."/>
            <person name="Kyrpides N.C."/>
        </authorList>
    </citation>
    <scope>NUCLEOTIDE SEQUENCE [LARGE SCALE GENOMIC DNA]</scope>
    <source>
        <strain evidence="3 4">RF6</strain>
    </source>
</reference>
<dbReference type="SUPFAM" id="SSF51556">
    <property type="entry name" value="Metallo-dependent hydrolases"/>
    <property type="match status" value="1"/>
</dbReference>
<dbReference type="NCBIfam" id="NF004801">
    <property type="entry name" value="PRK06151.1"/>
    <property type="match status" value="1"/>
</dbReference>
<evidence type="ECO:0000313" key="3">
    <source>
        <dbReference type="EMBL" id="RZT67104.1"/>
    </source>
</evidence>
<dbReference type="InterPro" id="IPR032466">
    <property type="entry name" value="Metal_Hydrolase"/>
</dbReference>
<evidence type="ECO:0000259" key="2">
    <source>
        <dbReference type="Pfam" id="PF01979"/>
    </source>
</evidence>
<comment type="caution">
    <text evidence="3">The sequence shown here is derived from an EMBL/GenBank/DDBJ whole genome shotgun (WGS) entry which is preliminary data.</text>
</comment>
<organism evidence="3 4">
    <name type="scientific">Leucobacter luti</name>
    <dbReference type="NCBI Taxonomy" id="340320"/>
    <lineage>
        <taxon>Bacteria</taxon>
        <taxon>Bacillati</taxon>
        <taxon>Actinomycetota</taxon>
        <taxon>Actinomycetes</taxon>
        <taxon>Micrococcales</taxon>
        <taxon>Microbacteriaceae</taxon>
        <taxon>Leucobacter</taxon>
    </lineage>
</organism>
<dbReference type="InterPro" id="IPR011059">
    <property type="entry name" value="Metal-dep_hydrolase_composite"/>
</dbReference>
<dbReference type="PANTHER" id="PTHR43794">
    <property type="entry name" value="AMINOHYDROLASE SSNA-RELATED"/>
    <property type="match status" value="1"/>
</dbReference>
<dbReference type="PANTHER" id="PTHR43794:SF11">
    <property type="entry name" value="AMIDOHYDROLASE-RELATED DOMAIN-CONTAINING PROTEIN"/>
    <property type="match status" value="1"/>
</dbReference>
<protein>
    <submittedName>
        <fullName evidence="3">Cytosine/adenosine deaminase-related metal-dependent hydrolase</fullName>
    </submittedName>
</protein>
<evidence type="ECO:0000256" key="1">
    <source>
        <dbReference type="ARBA" id="ARBA00022801"/>
    </source>
</evidence>
<keyword evidence="4" id="KW-1185">Reference proteome</keyword>
<dbReference type="AlphaFoldDB" id="A0A4Q7U147"/>
<sequence length="529" mass="55036">MSAGVGVTAGGAVDVAASGVGAGGAARSVALRASHVIAADPAGPTGAVTPGLVELRDAVVLVRGDRIAGVGAGAAGAALAAAADEVIDLGESLLMPGLIDLEGLVDIDHLLLDSWWSPEHEARLEWSEAYARDPREVLTPDERATLRRYGLAQLLLHGITTAMPIATEVHGAWAETHDDLLDTARTASELGIRVFLGPSYRSGVHVTRADGTHGIHWDEARGEAAFAGAARFLDTVAQLADPLVTGVLVPCRVETVSDELLRRTAELSAARNALVRVHATQGLDSEIGVLARERGTTPLGLLERTGLLNERLILAHGVYLDVHPDVHGEDRGDLATLAAAGAAIVHCPVTNARYAFWLERLSQYLDAGVTVALGTDSFPPDLIRAIDTGVQLAKAQHGDLGRGMLAEYVAAATLGGAAALRRTDLGRIEPGAQADVVAFSLADLRMGAIDDPIRTLTLAGTGRDAHFSMVAGRVVLRDGALPGVDAAALRAAGQRVFEKLRAAYPERDALAPAGGSTEAELFPPVFPRG</sequence>
<dbReference type="GO" id="GO:0016810">
    <property type="term" value="F:hydrolase activity, acting on carbon-nitrogen (but not peptide) bonds"/>
    <property type="evidence" value="ECO:0007669"/>
    <property type="project" value="InterPro"/>
</dbReference>
<dbReference type="Gene3D" id="3.20.20.140">
    <property type="entry name" value="Metal-dependent hydrolases"/>
    <property type="match status" value="1"/>
</dbReference>
<dbReference type="Proteomes" id="UP000291832">
    <property type="component" value="Unassembled WGS sequence"/>
</dbReference>
<keyword evidence="1 3" id="KW-0378">Hydrolase</keyword>
<feature type="domain" description="Amidohydrolase-related" evidence="2">
    <location>
        <begin position="116"/>
        <end position="474"/>
    </location>
</feature>
<accession>A0A4Q7U147</accession>
<name>A0A4Q7U147_9MICO</name>
<dbReference type="Pfam" id="PF01979">
    <property type="entry name" value="Amidohydro_1"/>
    <property type="match status" value="1"/>
</dbReference>
<proteinExistence type="predicted"/>
<dbReference type="SUPFAM" id="SSF51338">
    <property type="entry name" value="Composite domain of metallo-dependent hydrolases"/>
    <property type="match status" value="2"/>
</dbReference>
<dbReference type="EMBL" id="SHKI01000003">
    <property type="protein sequence ID" value="RZT67104.1"/>
    <property type="molecule type" value="Genomic_DNA"/>
</dbReference>
<dbReference type="InterPro" id="IPR050287">
    <property type="entry name" value="MTA/SAH_deaminase"/>
</dbReference>
<dbReference type="InterPro" id="IPR006680">
    <property type="entry name" value="Amidohydro-rel"/>
</dbReference>